<dbReference type="InterPro" id="IPR000008">
    <property type="entry name" value="C2_dom"/>
</dbReference>
<keyword evidence="6" id="KW-1185">Reference proteome</keyword>
<evidence type="ECO:0000313" key="5">
    <source>
        <dbReference type="EMBL" id="OSX72351.1"/>
    </source>
</evidence>
<dbReference type="GO" id="GO:0016020">
    <property type="term" value="C:membrane"/>
    <property type="evidence" value="ECO:0007669"/>
    <property type="project" value="TreeGrafter"/>
</dbReference>
<dbReference type="Gene3D" id="2.60.40.150">
    <property type="entry name" value="C2 domain"/>
    <property type="match status" value="1"/>
</dbReference>
<organism evidence="5 6">
    <name type="scientific">Porphyra umbilicalis</name>
    <name type="common">Purple laver</name>
    <name type="synonym">Red alga</name>
    <dbReference type="NCBI Taxonomy" id="2786"/>
    <lineage>
        <taxon>Eukaryota</taxon>
        <taxon>Rhodophyta</taxon>
        <taxon>Bangiophyceae</taxon>
        <taxon>Bangiales</taxon>
        <taxon>Bangiaceae</taxon>
        <taxon>Porphyra</taxon>
    </lineage>
</organism>
<feature type="region of interest" description="Disordered" evidence="3">
    <location>
        <begin position="292"/>
        <end position="318"/>
    </location>
</feature>
<accession>A0A1X6NUS1</accession>
<sequence>MRKKSLYTLSVTIGSARVPRMDFYGLADPFVTLSVVVPISATSAASLPTTVRTRTLKRLVTPVWNETFEFGVAPTEDVLVLKVWDEDTIKDDLIGLALLPVNRVPIIRAANPETDSGRQEAGTPLPVPRDSPVPPPAEAPFRGRSPSPSGHPSPSAPVTPGAASFSSSAASGSSSPVQPGVFHQSASREPPPPPRVLHTTLELFKPRKRGVLAGLGRLTVSASVREEIVELLEEEDLAKFEARVAAYGGRGGEASAGGAQRCWRSAFSALGSSPCSCGRMRATLEGYERTGRPRSVGLLSNGPTVYGRPPETMTMTPT</sequence>
<dbReference type="CDD" id="cd00030">
    <property type="entry name" value="C2"/>
    <property type="match status" value="1"/>
</dbReference>
<dbReference type="EMBL" id="KV919067">
    <property type="protein sequence ID" value="OSX72351.1"/>
    <property type="molecule type" value="Genomic_DNA"/>
</dbReference>
<protein>
    <recommendedName>
        <fullName evidence="4">C2 domain-containing protein</fullName>
    </recommendedName>
</protein>
<keyword evidence="2" id="KW-0106">Calcium</keyword>
<evidence type="ECO:0000256" key="1">
    <source>
        <dbReference type="ARBA" id="ARBA00022723"/>
    </source>
</evidence>
<feature type="compositionally biased region" description="Low complexity" evidence="3">
    <location>
        <begin position="161"/>
        <end position="175"/>
    </location>
</feature>
<feature type="region of interest" description="Disordered" evidence="3">
    <location>
        <begin position="110"/>
        <end position="197"/>
    </location>
</feature>
<dbReference type="PANTHER" id="PTHR45911:SF4">
    <property type="entry name" value="MULTIPLE C2 AND TRANSMEMBRANE DOMAIN-CONTAINING PROTEIN"/>
    <property type="match status" value="1"/>
</dbReference>
<dbReference type="OrthoDB" id="270970at2759"/>
<dbReference type="AlphaFoldDB" id="A0A1X6NUS1"/>
<proteinExistence type="predicted"/>
<dbReference type="PANTHER" id="PTHR45911">
    <property type="entry name" value="C2 DOMAIN-CONTAINING PROTEIN"/>
    <property type="match status" value="1"/>
</dbReference>
<evidence type="ECO:0000256" key="3">
    <source>
        <dbReference type="SAM" id="MobiDB-lite"/>
    </source>
</evidence>
<name>A0A1X6NUS1_PORUM</name>
<dbReference type="PROSITE" id="PS50004">
    <property type="entry name" value="C2"/>
    <property type="match status" value="1"/>
</dbReference>
<evidence type="ECO:0000313" key="6">
    <source>
        <dbReference type="Proteomes" id="UP000218209"/>
    </source>
</evidence>
<reference evidence="5 6" key="1">
    <citation type="submission" date="2017-03" db="EMBL/GenBank/DDBJ databases">
        <title>WGS assembly of Porphyra umbilicalis.</title>
        <authorList>
            <person name="Brawley S.H."/>
            <person name="Blouin N.A."/>
            <person name="Ficko-Blean E."/>
            <person name="Wheeler G.L."/>
            <person name="Lohr M."/>
            <person name="Goodson H.V."/>
            <person name="Jenkins J.W."/>
            <person name="Blaby-Haas C.E."/>
            <person name="Helliwell K.E."/>
            <person name="Chan C."/>
            <person name="Marriage T."/>
            <person name="Bhattacharya D."/>
            <person name="Klein A.S."/>
            <person name="Badis Y."/>
            <person name="Brodie J."/>
            <person name="Cao Y."/>
            <person name="Collen J."/>
            <person name="Dittami S.M."/>
            <person name="Gachon C.M."/>
            <person name="Green B.R."/>
            <person name="Karpowicz S."/>
            <person name="Kim J.W."/>
            <person name="Kudahl U."/>
            <person name="Lin S."/>
            <person name="Michel G."/>
            <person name="Mittag M."/>
            <person name="Olson B.J."/>
            <person name="Pangilinan J."/>
            <person name="Peng Y."/>
            <person name="Qiu H."/>
            <person name="Shu S."/>
            <person name="Singer J.T."/>
            <person name="Smith A.G."/>
            <person name="Sprecher B.N."/>
            <person name="Wagner V."/>
            <person name="Wang W."/>
            <person name="Wang Z.-Y."/>
            <person name="Yan J."/>
            <person name="Yarish C."/>
            <person name="Zoeuner-Riek S."/>
            <person name="Zhuang Y."/>
            <person name="Zou Y."/>
            <person name="Lindquist E.A."/>
            <person name="Grimwood J."/>
            <person name="Barry K."/>
            <person name="Rokhsar D.S."/>
            <person name="Schmutz J."/>
            <person name="Stiller J.W."/>
            <person name="Grossman A.R."/>
            <person name="Prochnik S.E."/>
        </authorList>
    </citation>
    <scope>NUCLEOTIDE SEQUENCE [LARGE SCALE GENOMIC DNA]</scope>
    <source>
        <strain evidence="5">4086291</strain>
    </source>
</reference>
<dbReference type="Proteomes" id="UP000218209">
    <property type="component" value="Unassembled WGS sequence"/>
</dbReference>
<dbReference type="InterPro" id="IPR035892">
    <property type="entry name" value="C2_domain_sf"/>
</dbReference>
<gene>
    <name evidence="5" type="ORF">BU14_0444s0002</name>
</gene>
<keyword evidence="1" id="KW-0479">Metal-binding</keyword>
<dbReference type="Pfam" id="PF00168">
    <property type="entry name" value="C2"/>
    <property type="match status" value="1"/>
</dbReference>
<evidence type="ECO:0000259" key="4">
    <source>
        <dbReference type="PROSITE" id="PS50004"/>
    </source>
</evidence>
<dbReference type="SMART" id="SM00239">
    <property type="entry name" value="C2"/>
    <property type="match status" value="1"/>
</dbReference>
<dbReference type="SUPFAM" id="SSF49562">
    <property type="entry name" value="C2 domain (Calcium/lipid-binding domain, CaLB)"/>
    <property type="match status" value="1"/>
</dbReference>
<feature type="compositionally biased region" description="Pro residues" evidence="3">
    <location>
        <begin position="125"/>
        <end position="138"/>
    </location>
</feature>
<feature type="domain" description="C2" evidence="4">
    <location>
        <begin position="1"/>
        <end position="115"/>
    </location>
</feature>
<evidence type="ECO:0000256" key="2">
    <source>
        <dbReference type="ARBA" id="ARBA00022837"/>
    </source>
</evidence>
<dbReference type="GO" id="GO:0005509">
    <property type="term" value="F:calcium ion binding"/>
    <property type="evidence" value="ECO:0007669"/>
    <property type="project" value="TreeGrafter"/>
</dbReference>